<protein>
    <submittedName>
        <fullName evidence="1">Putative portal protein</fullName>
    </submittedName>
</protein>
<sequence length="137" mass="15426">MPDNVLLDEAARTWIAERSLLLAKNINKTTMEAIRNELVLGFEAGESMLQLSKRIEGYFTEKAKYRAEMVSRSETIAASNEGALHRYELEGVDRSEFYPSPDACGDCLSLAGEYPTREVHGMIPVHPFCRCVWLPSL</sequence>
<gene>
    <name evidence="1" type="ORF">MM415B07136_0004</name>
</gene>
<accession>A0A6M3LW42</accession>
<name>A0A6M3LW42_9ZZZZ</name>
<proteinExistence type="predicted"/>
<dbReference type="EMBL" id="MT143443">
    <property type="protein sequence ID" value="QJA96885.1"/>
    <property type="molecule type" value="Genomic_DNA"/>
</dbReference>
<organism evidence="1">
    <name type="scientific">viral metagenome</name>
    <dbReference type="NCBI Taxonomy" id="1070528"/>
    <lineage>
        <taxon>unclassified sequences</taxon>
        <taxon>metagenomes</taxon>
        <taxon>organismal metagenomes</taxon>
    </lineage>
</organism>
<reference evidence="1" key="1">
    <citation type="submission" date="2020-03" db="EMBL/GenBank/DDBJ databases">
        <title>The deep terrestrial virosphere.</title>
        <authorList>
            <person name="Holmfeldt K."/>
            <person name="Nilsson E."/>
            <person name="Simone D."/>
            <person name="Lopez-Fernandez M."/>
            <person name="Wu X."/>
            <person name="de Brujin I."/>
            <person name="Lundin D."/>
            <person name="Andersson A."/>
            <person name="Bertilsson S."/>
            <person name="Dopson M."/>
        </authorList>
    </citation>
    <scope>NUCLEOTIDE SEQUENCE</scope>
    <source>
        <strain evidence="1">MM415B07136</strain>
    </source>
</reference>
<evidence type="ECO:0000313" key="1">
    <source>
        <dbReference type="EMBL" id="QJA96885.1"/>
    </source>
</evidence>
<dbReference type="AlphaFoldDB" id="A0A6M3LW42"/>